<dbReference type="EMBL" id="ACGC01000049">
    <property type="protein sequence ID" value="EEI82963.1"/>
    <property type="molecule type" value="Genomic_DNA"/>
</dbReference>
<sequence>MEKAINEMQKVIDDSLMAGSSDRLTVIKEYMTPDDMCSYFGFKDKRQFIKWEQNGLKTIQLSEKSKLYAGDDVRAYLDNLRS</sequence>
<name>C2CHK8_9FIRM</name>
<dbReference type="eggNOG" id="ENOG5030GQF">
    <property type="taxonomic scope" value="Bacteria"/>
</dbReference>
<evidence type="ECO:0008006" key="3">
    <source>
        <dbReference type="Google" id="ProtNLM"/>
    </source>
</evidence>
<proteinExistence type="predicted"/>
<dbReference type="Proteomes" id="UP000003744">
    <property type="component" value="Unassembled WGS sequence"/>
</dbReference>
<protein>
    <recommendedName>
        <fullName evidence="3">Helix-turn-helix domain-containing protein</fullName>
    </recommendedName>
</protein>
<reference evidence="1 2" key="1">
    <citation type="submission" date="2009-01" db="EMBL/GenBank/DDBJ databases">
        <authorList>
            <person name="Qin X."/>
            <person name="Bachman B."/>
            <person name="Battles P."/>
            <person name="Bell A."/>
            <person name="Bess C."/>
            <person name="Bickham C."/>
            <person name="Chaboub L."/>
            <person name="Chen D."/>
            <person name="Coyle M."/>
            <person name="Deiros D.R."/>
            <person name="Dinh H."/>
            <person name="Forbes L."/>
            <person name="Fowler G."/>
            <person name="Francisco L."/>
            <person name="Fu Q."/>
            <person name="Gubbala S."/>
            <person name="Hale W."/>
            <person name="Han Y."/>
            <person name="Hemphill L."/>
            <person name="Highlander S.K."/>
            <person name="Hirani K."/>
            <person name="Hogues M."/>
            <person name="Jackson L."/>
            <person name="Jakkamsetti A."/>
            <person name="Javaid M."/>
            <person name="Jiang H."/>
            <person name="Korchina V."/>
            <person name="Kovar C."/>
            <person name="Lara F."/>
            <person name="Lee S."/>
            <person name="Mata R."/>
            <person name="Mathew T."/>
            <person name="Moen C."/>
            <person name="Morales K."/>
            <person name="Munidasa M."/>
            <person name="Nazareth L."/>
            <person name="Ngo R."/>
            <person name="Nguyen L."/>
            <person name="Okwuonu G."/>
            <person name="Ongeri F."/>
            <person name="Patil S."/>
            <person name="Petrosino J."/>
            <person name="Pham C."/>
            <person name="Pham P."/>
            <person name="Pu L.-L."/>
            <person name="Puazo M."/>
            <person name="Raj R."/>
            <person name="Reid J."/>
            <person name="Rouhana J."/>
            <person name="Saada N."/>
            <person name="Shang Y."/>
            <person name="Simmons D."/>
            <person name="Thornton R."/>
            <person name="Warren J."/>
            <person name="Weissenberger G."/>
            <person name="Zhang J."/>
            <person name="Zhang L."/>
            <person name="Zhou C."/>
            <person name="Zhu D."/>
            <person name="Muzny D."/>
            <person name="Worley K."/>
            <person name="Gibbs R."/>
        </authorList>
    </citation>
    <scope>NUCLEOTIDE SEQUENCE [LARGE SCALE GENOMIC DNA]</scope>
    <source>
        <strain evidence="1 2">ATCC 35098</strain>
    </source>
</reference>
<organism evidence="1 2">
    <name type="scientific">Anaerococcus tetradius ATCC 35098</name>
    <dbReference type="NCBI Taxonomy" id="525255"/>
    <lineage>
        <taxon>Bacteria</taxon>
        <taxon>Bacillati</taxon>
        <taxon>Bacillota</taxon>
        <taxon>Tissierellia</taxon>
        <taxon>Tissierellales</taxon>
        <taxon>Peptoniphilaceae</taxon>
        <taxon>Anaerococcus</taxon>
    </lineage>
</organism>
<gene>
    <name evidence="1" type="ORF">HMPREF0077_0968</name>
</gene>
<dbReference type="AlphaFoldDB" id="C2CHK8"/>
<evidence type="ECO:0000313" key="2">
    <source>
        <dbReference type="Proteomes" id="UP000003744"/>
    </source>
</evidence>
<dbReference type="HOGENOM" id="CLU_2550944_0_0_9"/>
<dbReference type="RefSeq" id="WP_004837080.1">
    <property type="nucleotide sequence ID" value="NZ_GG666297.1"/>
</dbReference>
<accession>C2CHK8</accession>
<evidence type="ECO:0000313" key="1">
    <source>
        <dbReference type="EMBL" id="EEI82963.1"/>
    </source>
</evidence>
<comment type="caution">
    <text evidence="1">The sequence shown here is derived from an EMBL/GenBank/DDBJ whole genome shotgun (WGS) entry which is preliminary data.</text>
</comment>